<dbReference type="PANTHER" id="PTHR31232">
    <property type="match status" value="1"/>
</dbReference>
<dbReference type="GO" id="GO:0060320">
    <property type="term" value="P:rejection of self pollen"/>
    <property type="evidence" value="ECO:0007669"/>
    <property type="project" value="UniProtKB-KW"/>
</dbReference>
<feature type="chain" id="PRO_5025095291" description="S-protein homolog" evidence="6">
    <location>
        <begin position="21"/>
        <end position="138"/>
    </location>
</feature>
<evidence type="ECO:0000313" key="8">
    <source>
        <dbReference type="Proteomes" id="UP000245207"/>
    </source>
</evidence>
<dbReference type="GO" id="GO:0005576">
    <property type="term" value="C:extracellular region"/>
    <property type="evidence" value="ECO:0007669"/>
    <property type="project" value="UniProtKB-SubCell"/>
</dbReference>
<keyword evidence="5 6" id="KW-0732">Signal</keyword>
<dbReference type="PANTHER" id="PTHR31232:SF172">
    <property type="entry name" value="S-PROTEIN HOMOLOG"/>
    <property type="match status" value="1"/>
</dbReference>
<comment type="similarity">
    <text evidence="2 6">Belongs to the plant self-incompatibility (S1) protein family.</text>
</comment>
<dbReference type="AlphaFoldDB" id="A0A2U1KUX3"/>
<dbReference type="Pfam" id="PF05938">
    <property type="entry name" value="Self-incomp_S1"/>
    <property type="match status" value="1"/>
</dbReference>
<evidence type="ECO:0000256" key="2">
    <source>
        <dbReference type="ARBA" id="ARBA00005581"/>
    </source>
</evidence>
<dbReference type="InterPro" id="IPR010264">
    <property type="entry name" value="Self-incomp_S1"/>
</dbReference>
<feature type="signal peptide" evidence="6">
    <location>
        <begin position="1"/>
        <end position="20"/>
    </location>
</feature>
<name>A0A2U1KUX3_ARTAN</name>
<organism evidence="7 8">
    <name type="scientific">Artemisia annua</name>
    <name type="common">Sweet wormwood</name>
    <dbReference type="NCBI Taxonomy" id="35608"/>
    <lineage>
        <taxon>Eukaryota</taxon>
        <taxon>Viridiplantae</taxon>
        <taxon>Streptophyta</taxon>
        <taxon>Embryophyta</taxon>
        <taxon>Tracheophyta</taxon>
        <taxon>Spermatophyta</taxon>
        <taxon>Magnoliopsida</taxon>
        <taxon>eudicotyledons</taxon>
        <taxon>Gunneridae</taxon>
        <taxon>Pentapetalae</taxon>
        <taxon>asterids</taxon>
        <taxon>campanulids</taxon>
        <taxon>Asterales</taxon>
        <taxon>Asteraceae</taxon>
        <taxon>Asteroideae</taxon>
        <taxon>Anthemideae</taxon>
        <taxon>Artemisiinae</taxon>
        <taxon>Artemisia</taxon>
    </lineage>
</organism>
<accession>A0A2U1KUX3</accession>
<keyword evidence="8" id="KW-1185">Reference proteome</keyword>
<reference evidence="7 8" key="1">
    <citation type="journal article" date="2018" name="Mol. Plant">
        <title>The genome of Artemisia annua provides insight into the evolution of Asteraceae family and artemisinin biosynthesis.</title>
        <authorList>
            <person name="Shen Q."/>
            <person name="Zhang L."/>
            <person name="Liao Z."/>
            <person name="Wang S."/>
            <person name="Yan T."/>
            <person name="Shi P."/>
            <person name="Liu M."/>
            <person name="Fu X."/>
            <person name="Pan Q."/>
            <person name="Wang Y."/>
            <person name="Lv Z."/>
            <person name="Lu X."/>
            <person name="Zhang F."/>
            <person name="Jiang W."/>
            <person name="Ma Y."/>
            <person name="Chen M."/>
            <person name="Hao X."/>
            <person name="Li L."/>
            <person name="Tang Y."/>
            <person name="Lv G."/>
            <person name="Zhou Y."/>
            <person name="Sun X."/>
            <person name="Brodelius P.E."/>
            <person name="Rose J.K.C."/>
            <person name="Tang K."/>
        </authorList>
    </citation>
    <scope>NUCLEOTIDE SEQUENCE [LARGE SCALE GENOMIC DNA]</scope>
    <source>
        <strain evidence="8">cv. Huhao1</strain>
        <tissue evidence="7">Leaf</tissue>
    </source>
</reference>
<comment type="subcellular location">
    <subcellularLocation>
        <location evidence="1 6">Secreted</location>
    </subcellularLocation>
</comment>
<comment type="caution">
    <text evidence="7">The sequence shown here is derived from an EMBL/GenBank/DDBJ whole genome shotgun (WGS) entry which is preliminary data.</text>
</comment>
<evidence type="ECO:0000256" key="6">
    <source>
        <dbReference type="RuleBase" id="RU367044"/>
    </source>
</evidence>
<sequence>MDKLFIIFILTCTFASLTHAICVFGKWHIIVTSDMPDNDVIVHVKSGDEDRGIHTIPFNGTFDWTFCERFDGRSLYFADFSCGSKVQSLHLFDDPIRHICYEQKFVTRTQHCYWSVRPNGFFVSRHPNGDWVHISFWR</sequence>
<protein>
    <recommendedName>
        <fullName evidence="6">S-protein homolog</fullName>
    </recommendedName>
</protein>
<dbReference type="STRING" id="35608.A0A2U1KUX3"/>
<keyword evidence="3 6" id="KW-0713">Self-incompatibility</keyword>
<evidence type="ECO:0000313" key="7">
    <source>
        <dbReference type="EMBL" id="PWA40556.1"/>
    </source>
</evidence>
<evidence type="ECO:0000256" key="5">
    <source>
        <dbReference type="ARBA" id="ARBA00022729"/>
    </source>
</evidence>
<evidence type="ECO:0000256" key="4">
    <source>
        <dbReference type="ARBA" id="ARBA00022525"/>
    </source>
</evidence>
<keyword evidence="4 6" id="KW-0964">Secreted</keyword>
<dbReference type="Proteomes" id="UP000245207">
    <property type="component" value="Unassembled WGS sequence"/>
</dbReference>
<gene>
    <name evidence="7" type="ORF">CTI12_AA561770</name>
</gene>
<proteinExistence type="inferred from homology"/>
<dbReference type="OrthoDB" id="1900999at2759"/>
<evidence type="ECO:0000256" key="3">
    <source>
        <dbReference type="ARBA" id="ARBA00022471"/>
    </source>
</evidence>
<evidence type="ECO:0000256" key="1">
    <source>
        <dbReference type="ARBA" id="ARBA00004613"/>
    </source>
</evidence>
<dbReference type="EMBL" id="PKPP01013713">
    <property type="protein sequence ID" value="PWA40556.1"/>
    <property type="molecule type" value="Genomic_DNA"/>
</dbReference>